<proteinExistence type="predicted"/>
<name>A0AAV5J9W0_9ROSI</name>
<comment type="caution">
    <text evidence="1">The sequence shown here is derived from an EMBL/GenBank/DDBJ whole genome shotgun (WGS) entry which is preliminary data.</text>
</comment>
<gene>
    <name evidence="1" type="ORF">SLEP1_g19826</name>
</gene>
<organism evidence="1 2">
    <name type="scientific">Rubroshorea leprosula</name>
    <dbReference type="NCBI Taxonomy" id="152421"/>
    <lineage>
        <taxon>Eukaryota</taxon>
        <taxon>Viridiplantae</taxon>
        <taxon>Streptophyta</taxon>
        <taxon>Embryophyta</taxon>
        <taxon>Tracheophyta</taxon>
        <taxon>Spermatophyta</taxon>
        <taxon>Magnoliopsida</taxon>
        <taxon>eudicotyledons</taxon>
        <taxon>Gunneridae</taxon>
        <taxon>Pentapetalae</taxon>
        <taxon>rosids</taxon>
        <taxon>malvids</taxon>
        <taxon>Malvales</taxon>
        <taxon>Dipterocarpaceae</taxon>
        <taxon>Rubroshorea</taxon>
    </lineage>
</organism>
<sequence length="33" mass="3750">MINEQASAGTANELAARLSSKVRYYLWLHDDLL</sequence>
<reference evidence="1 2" key="1">
    <citation type="journal article" date="2021" name="Commun. Biol.">
        <title>The genome of Shorea leprosula (Dipterocarpaceae) highlights the ecological relevance of drought in aseasonal tropical rainforests.</title>
        <authorList>
            <person name="Ng K.K.S."/>
            <person name="Kobayashi M.J."/>
            <person name="Fawcett J.A."/>
            <person name="Hatakeyama M."/>
            <person name="Paape T."/>
            <person name="Ng C.H."/>
            <person name="Ang C.C."/>
            <person name="Tnah L.H."/>
            <person name="Lee C.T."/>
            <person name="Nishiyama T."/>
            <person name="Sese J."/>
            <person name="O'Brien M.J."/>
            <person name="Copetti D."/>
            <person name="Mohd Noor M.I."/>
            <person name="Ong R.C."/>
            <person name="Putra M."/>
            <person name="Sireger I.Z."/>
            <person name="Indrioko S."/>
            <person name="Kosugi Y."/>
            <person name="Izuno A."/>
            <person name="Isagi Y."/>
            <person name="Lee S.L."/>
            <person name="Shimizu K.K."/>
        </authorList>
    </citation>
    <scope>NUCLEOTIDE SEQUENCE [LARGE SCALE GENOMIC DNA]</scope>
    <source>
        <strain evidence="1">214</strain>
    </source>
</reference>
<evidence type="ECO:0000313" key="1">
    <source>
        <dbReference type="EMBL" id="GKV08152.1"/>
    </source>
</evidence>
<keyword evidence="2" id="KW-1185">Reference proteome</keyword>
<dbReference type="AlphaFoldDB" id="A0AAV5J9W0"/>
<dbReference type="Proteomes" id="UP001054252">
    <property type="component" value="Unassembled WGS sequence"/>
</dbReference>
<accession>A0AAV5J9W0</accession>
<protein>
    <submittedName>
        <fullName evidence="1">Uncharacterized protein</fullName>
    </submittedName>
</protein>
<dbReference type="EMBL" id="BPVZ01000028">
    <property type="protein sequence ID" value="GKV08152.1"/>
    <property type="molecule type" value="Genomic_DNA"/>
</dbReference>
<evidence type="ECO:0000313" key="2">
    <source>
        <dbReference type="Proteomes" id="UP001054252"/>
    </source>
</evidence>